<evidence type="ECO:0000313" key="2">
    <source>
        <dbReference type="Proteomes" id="UP001153365"/>
    </source>
</evidence>
<name>A0AAV0AN66_PHAPC</name>
<evidence type="ECO:0000313" key="1">
    <source>
        <dbReference type="EMBL" id="CAH7668629.1"/>
    </source>
</evidence>
<accession>A0AAV0AN66</accession>
<keyword evidence="2" id="KW-1185">Reference proteome</keyword>
<organism evidence="1 2">
    <name type="scientific">Phakopsora pachyrhizi</name>
    <name type="common">Asian soybean rust disease fungus</name>
    <dbReference type="NCBI Taxonomy" id="170000"/>
    <lineage>
        <taxon>Eukaryota</taxon>
        <taxon>Fungi</taxon>
        <taxon>Dikarya</taxon>
        <taxon>Basidiomycota</taxon>
        <taxon>Pucciniomycotina</taxon>
        <taxon>Pucciniomycetes</taxon>
        <taxon>Pucciniales</taxon>
        <taxon>Phakopsoraceae</taxon>
        <taxon>Phakopsora</taxon>
    </lineage>
</organism>
<proteinExistence type="predicted"/>
<dbReference type="Proteomes" id="UP001153365">
    <property type="component" value="Unassembled WGS sequence"/>
</dbReference>
<reference evidence="1" key="1">
    <citation type="submission" date="2022-06" db="EMBL/GenBank/DDBJ databases">
        <authorList>
            <consortium name="SYNGENTA / RWTH Aachen University"/>
        </authorList>
    </citation>
    <scope>NUCLEOTIDE SEQUENCE</scope>
</reference>
<sequence length="246" mass="28652">MKMMMKFNNKRIETITNTLKRMSMTNERRTFSTKIIDLNLNRNGSQPHENLPMRNLRPLLSSFLTTQRSIHTTNFLSLSYNSLSSISRKNDLLDQIKKINHNHRISSMKYQIGYEKITILRIPMLLKKFYSIETKNVEHQLSDHEKAEQKVMTIDSKAQKEESLCVGDDVESDLAGGRTRLGPNGGKLLSDSMVENLFRSFSQFKPQKRIVLRSKVIRLVELFVSLFFVSTKQHKKNIDLTKKFII</sequence>
<gene>
    <name evidence="1" type="ORF">PPACK8108_LOCUS3154</name>
</gene>
<comment type="caution">
    <text evidence="1">The sequence shown here is derived from an EMBL/GenBank/DDBJ whole genome shotgun (WGS) entry which is preliminary data.</text>
</comment>
<dbReference type="AlphaFoldDB" id="A0AAV0AN66"/>
<protein>
    <submittedName>
        <fullName evidence="1">Expressed protein</fullName>
    </submittedName>
</protein>
<dbReference type="EMBL" id="CALTRL010000553">
    <property type="protein sequence ID" value="CAH7668629.1"/>
    <property type="molecule type" value="Genomic_DNA"/>
</dbReference>